<dbReference type="GO" id="GO:0030337">
    <property type="term" value="F:DNA polymerase processivity factor activity"/>
    <property type="evidence" value="ECO:0007669"/>
    <property type="project" value="UniProtKB-UniRule"/>
</dbReference>
<evidence type="ECO:0000313" key="5">
    <source>
        <dbReference type="EMBL" id="MDK6027964.1"/>
    </source>
</evidence>
<accession>A0ABD4Z5C7</accession>
<dbReference type="InterPro" id="IPR022648">
    <property type="entry name" value="Pr_cel_nuc_antig_N"/>
</dbReference>
<dbReference type="HAMAP" id="MF_00317">
    <property type="entry name" value="DNApol_clamp_arch"/>
    <property type="match status" value="1"/>
</dbReference>
<dbReference type="PROSITE" id="PS01251">
    <property type="entry name" value="PCNA_1"/>
    <property type="match status" value="1"/>
</dbReference>
<feature type="domain" description="Proliferating cell nuclear antigen PCNA N-terminal" evidence="4">
    <location>
        <begin position="11"/>
        <end position="108"/>
    </location>
</feature>
<dbReference type="AlphaFoldDB" id="A0ABD4Z5C7"/>
<dbReference type="Pfam" id="PF00705">
    <property type="entry name" value="PCNA_N"/>
    <property type="match status" value="1"/>
</dbReference>
<proteinExistence type="inferred from homology"/>
<dbReference type="Gene3D" id="3.70.10.10">
    <property type="match status" value="1"/>
</dbReference>
<comment type="similarity">
    <text evidence="3">Belongs to the PCNA family.</text>
</comment>
<comment type="caution">
    <text evidence="5">The sequence shown here is derived from an EMBL/GenBank/DDBJ whole genome shotgun (WGS) entry which is preliminary data.</text>
</comment>
<dbReference type="InterPro" id="IPR022659">
    <property type="entry name" value="Pr_cel_nuc_antig_CS"/>
</dbReference>
<evidence type="ECO:0000256" key="3">
    <source>
        <dbReference type="HAMAP-Rule" id="MF_00317"/>
    </source>
</evidence>
<evidence type="ECO:0000259" key="4">
    <source>
        <dbReference type="Pfam" id="PF00705"/>
    </source>
</evidence>
<dbReference type="GO" id="GO:0003677">
    <property type="term" value="F:DNA binding"/>
    <property type="evidence" value="ECO:0007669"/>
    <property type="project" value="UniProtKB-UniRule"/>
</dbReference>
<name>A0ABD4Z5C7_9CREN</name>
<evidence type="ECO:0000256" key="2">
    <source>
        <dbReference type="ARBA" id="ARBA00023125"/>
    </source>
</evidence>
<dbReference type="EMBL" id="JASNVW010000001">
    <property type="protein sequence ID" value="MDK6027964.1"/>
    <property type="molecule type" value="Genomic_DNA"/>
</dbReference>
<dbReference type="PRINTS" id="PR00339">
    <property type="entry name" value="PCNACYCLIN"/>
</dbReference>
<keyword evidence="1 3" id="KW-0235">DNA replication</keyword>
<dbReference type="InterPro" id="IPR000730">
    <property type="entry name" value="Pr_cel_nuc_antig"/>
</dbReference>
<dbReference type="SUPFAM" id="SSF55979">
    <property type="entry name" value="DNA clamp"/>
    <property type="match status" value="2"/>
</dbReference>
<protein>
    <recommendedName>
        <fullName evidence="3">DNA polymerase sliding clamp</fullName>
    </recommendedName>
    <alternativeName>
        <fullName evidence="3">Proliferating cell nuclear antigen homolog</fullName>
        <shortName evidence="3">PCNA</shortName>
    </alternativeName>
</protein>
<sequence length="257" mass="28480">MSSSSNIRFVFSDARVWRYVLRTLADYLEVVGMKLSPTQGVRIRAMDPSRVMLIDFSIPLTAFEEYVVEKEETLFLNLENVSKILRRASKSDKLAISSDGSRLSLSLISKGGTERTFILPLISSTYEEVPELSLEFKVVAKILGPALSLALSILEDVGDVAKFRVLKDGLSLMASTELGEVEFLFNTATGTLIDYQIAEDVNEFTNMYSMEYVSTLTQLSKLAETATIRLAPEIPCEIDLDLIGGASLKVFIAPRVE</sequence>
<evidence type="ECO:0000313" key="6">
    <source>
        <dbReference type="Proteomes" id="UP001529235"/>
    </source>
</evidence>
<keyword evidence="6" id="KW-1185">Reference proteome</keyword>
<gene>
    <name evidence="3" type="primary">pcn</name>
    <name evidence="5" type="ORF">QPL79_01105</name>
</gene>
<keyword evidence="2 3" id="KW-0238">DNA-binding</keyword>
<dbReference type="InterPro" id="IPR046938">
    <property type="entry name" value="DNA_clamp_sf"/>
</dbReference>
<comment type="subunit">
    <text evidence="3">Homotrimer. The subunits circularize to form a toroid; DNA passes through its center. Replication factor C (RFC) is required to load the toroid on the DNA.</text>
</comment>
<organism evidence="5 6">
    <name type="scientific">Ignisphaera cupida</name>
    <dbReference type="NCBI Taxonomy" id="3050454"/>
    <lineage>
        <taxon>Archaea</taxon>
        <taxon>Thermoproteota</taxon>
        <taxon>Thermoprotei</taxon>
        <taxon>Desulfurococcales</taxon>
        <taxon>Desulfurococcaceae</taxon>
        <taxon>Ignisphaera</taxon>
    </lineage>
</organism>
<evidence type="ECO:0000256" key="1">
    <source>
        <dbReference type="ARBA" id="ARBA00022705"/>
    </source>
</evidence>
<reference evidence="5 6" key="1">
    <citation type="submission" date="2023-05" db="EMBL/GenBank/DDBJ databases">
        <title>A new hyperthermophilic archaea 'Ignisphaera cupida' sp. nov. and description of the family 'Ignisphaeraceae' fam. nov.</title>
        <authorList>
            <person name="Podosokorskaya O.A."/>
            <person name="Elcheninov A.G."/>
            <person name="Klukina A."/>
            <person name="Merkel A.Y."/>
        </authorList>
    </citation>
    <scope>NUCLEOTIDE SEQUENCE [LARGE SCALE GENOMIC DNA]</scope>
    <source>
        <strain evidence="5 6">4213-co</strain>
    </source>
</reference>
<dbReference type="PANTHER" id="PTHR11352:SF0">
    <property type="entry name" value="PROLIFERATING CELL NUCLEAR ANTIGEN"/>
    <property type="match status" value="1"/>
</dbReference>
<dbReference type="Proteomes" id="UP001529235">
    <property type="component" value="Unassembled WGS sequence"/>
</dbReference>
<dbReference type="CDD" id="cd00577">
    <property type="entry name" value="PCNA"/>
    <property type="match status" value="1"/>
</dbReference>
<dbReference type="GO" id="GO:0006260">
    <property type="term" value="P:DNA replication"/>
    <property type="evidence" value="ECO:0007669"/>
    <property type="project" value="UniProtKB-KW"/>
</dbReference>
<comment type="function">
    <text evidence="3">Sliding clamp subunit that acts as a moving platform for DNA processing. Responsible for tethering the catalytic subunit of DNA polymerase and other proteins to DNA during high-speed replication.</text>
</comment>
<dbReference type="PANTHER" id="PTHR11352">
    <property type="entry name" value="PROLIFERATING CELL NUCLEAR ANTIGEN"/>
    <property type="match status" value="1"/>
</dbReference>
<dbReference type="GO" id="GO:0006275">
    <property type="term" value="P:regulation of DNA replication"/>
    <property type="evidence" value="ECO:0007669"/>
    <property type="project" value="UniProtKB-UniRule"/>
</dbReference>
<dbReference type="RefSeq" id="WP_285272942.1">
    <property type="nucleotide sequence ID" value="NZ_JASNVW010000001.1"/>
</dbReference>